<organism evidence="5 6">
    <name type="scientific">Candidatus Galacturonatibacter soehngenii</name>
    <dbReference type="NCBI Taxonomy" id="2307010"/>
    <lineage>
        <taxon>Bacteria</taxon>
        <taxon>Bacillati</taxon>
        <taxon>Bacillota</taxon>
        <taxon>Clostridia</taxon>
        <taxon>Lachnospirales</taxon>
        <taxon>Lachnospiraceae</taxon>
        <taxon>Candidatus Galacturonatibacter</taxon>
    </lineage>
</organism>
<keyword evidence="6" id="KW-1185">Reference proteome</keyword>
<feature type="domain" description="PRD" evidence="4">
    <location>
        <begin position="167"/>
        <end position="277"/>
    </location>
</feature>
<name>A0A7V7QNA6_9FIRM</name>
<dbReference type="InterPro" id="IPR036634">
    <property type="entry name" value="PRD_sf"/>
</dbReference>
<dbReference type="Gene3D" id="1.10.1790.10">
    <property type="entry name" value="PRD domain"/>
    <property type="match status" value="2"/>
</dbReference>
<evidence type="ECO:0000256" key="1">
    <source>
        <dbReference type="ARBA" id="ARBA00022737"/>
    </source>
</evidence>
<dbReference type="AlphaFoldDB" id="A0A7V7QNA6"/>
<dbReference type="InterPro" id="IPR004341">
    <property type="entry name" value="CAT_RNA-bd_dom"/>
</dbReference>
<dbReference type="EMBL" id="WAGX01000003">
    <property type="protein sequence ID" value="KAB1440484.1"/>
    <property type="molecule type" value="Genomic_DNA"/>
</dbReference>
<dbReference type="OrthoDB" id="9813552at2"/>
<evidence type="ECO:0000313" key="5">
    <source>
        <dbReference type="EMBL" id="KAB1440484.1"/>
    </source>
</evidence>
<dbReference type="InterPro" id="IPR011608">
    <property type="entry name" value="PRD"/>
</dbReference>
<evidence type="ECO:0000256" key="3">
    <source>
        <dbReference type="ARBA" id="ARBA00023163"/>
    </source>
</evidence>
<dbReference type="InterPro" id="IPR050661">
    <property type="entry name" value="BglG_antiterminators"/>
</dbReference>
<accession>A0A7V7QNA6</accession>
<dbReference type="Gene3D" id="2.30.24.10">
    <property type="entry name" value="CAT RNA-binding domain"/>
    <property type="match status" value="1"/>
</dbReference>
<protein>
    <submittedName>
        <fullName evidence="5">PRD domain-containing protein</fullName>
    </submittedName>
</protein>
<dbReference type="InterPro" id="IPR036650">
    <property type="entry name" value="CAT_RNA-bd_dom_sf"/>
</dbReference>
<dbReference type="PROSITE" id="PS51372">
    <property type="entry name" value="PRD_2"/>
    <property type="match status" value="2"/>
</dbReference>
<gene>
    <name evidence="5" type="ORF">F7O84_01215</name>
</gene>
<reference evidence="5 6" key="1">
    <citation type="submission" date="2019-09" db="EMBL/GenBank/DDBJ databases">
        <authorList>
            <person name="Valk L.C."/>
        </authorList>
    </citation>
    <scope>NUCLEOTIDE SEQUENCE [LARGE SCALE GENOMIC DNA]</scope>
    <source>
        <strain evidence="5">GalUA</strain>
    </source>
</reference>
<comment type="caution">
    <text evidence="5">The sequence shown here is derived from an EMBL/GenBank/DDBJ whole genome shotgun (WGS) entry which is preliminary data.</text>
</comment>
<dbReference type="PANTHER" id="PTHR30185">
    <property type="entry name" value="CRYPTIC BETA-GLUCOSIDE BGL OPERON ANTITERMINATOR"/>
    <property type="match status" value="1"/>
</dbReference>
<dbReference type="Pfam" id="PF00874">
    <property type="entry name" value="PRD"/>
    <property type="match status" value="2"/>
</dbReference>
<dbReference type="Pfam" id="PF03123">
    <property type="entry name" value="CAT_RBD"/>
    <property type="match status" value="1"/>
</dbReference>
<proteinExistence type="predicted"/>
<dbReference type="GO" id="GO:0003723">
    <property type="term" value="F:RNA binding"/>
    <property type="evidence" value="ECO:0007669"/>
    <property type="project" value="InterPro"/>
</dbReference>
<dbReference type="SUPFAM" id="SSF63520">
    <property type="entry name" value="PTS-regulatory domain, PRD"/>
    <property type="match status" value="2"/>
</dbReference>
<keyword evidence="1" id="KW-0677">Repeat</keyword>
<dbReference type="SMART" id="SM01061">
    <property type="entry name" value="CAT_RBD"/>
    <property type="match status" value="1"/>
</dbReference>
<evidence type="ECO:0000259" key="4">
    <source>
        <dbReference type="PROSITE" id="PS51372"/>
    </source>
</evidence>
<keyword evidence="2" id="KW-0805">Transcription regulation</keyword>
<keyword evidence="3" id="KW-0804">Transcription</keyword>
<feature type="domain" description="PRD" evidence="4">
    <location>
        <begin position="62"/>
        <end position="166"/>
    </location>
</feature>
<sequence>MTLQVIKNINNNVTVCIDSKGKELVAFGKGIGFKKPPYEIELSQIEKTFYDIDKILYESINDIEIIYFDISAKVVDYATTMLDTTLNSNIVFTLADHIKFAITKYEEQLNISLPIMKDIEHLYDKEYAIGDYAVKLINKQLNVNLPKEEIAGIAIHLINAEKLKGRKGTAKNQEVVKMMTDVIEDYMNIKVDMNSFSYSRFVTHVEYLLKRVENQTEISSENAKMYQSLVEAYPEVYQCVEKIKRRFNKEFGIRLCKEELLYLMLHVNRVIYREDCDR</sequence>
<dbReference type="PANTHER" id="PTHR30185:SF18">
    <property type="entry name" value="TRANSCRIPTIONAL REGULATOR MTLR"/>
    <property type="match status" value="1"/>
</dbReference>
<dbReference type="Proteomes" id="UP000461768">
    <property type="component" value="Unassembled WGS sequence"/>
</dbReference>
<dbReference type="SUPFAM" id="SSF50151">
    <property type="entry name" value="SacY-like RNA-binding domain"/>
    <property type="match status" value="1"/>
</dbReference>
<evidence type="ECO:0000313" key="6">
    <source>
        <dbReference type="Proteomes" id="UP000461768"/>
    </source>
</evidence>
<evidence type="ECO:0000256" key="2">
    <source>
        <dbReference type="ARBA" id="ARBA00023015"/>
    </source>
</evidence>
<dbReference type="GO" id="GO:0006355">
    <property type="term" value="P:regulation of DNA-templated transcription"/>
    <property type="evidence" value="ECO:0007669"/>
    <property type="project" value="InterPro"/>
</dbReference>
<reference evidence="5 6" key="2">
    <citation type="submission" date="2020-02" db="EMBL/GenBank/DDBJ databases">
        <title>Candidatus Galacturonibacter soehngenii shows hetero-acetogenic catabolism of galacturonic acid but lacks a canonical carbon monoxide dehydrogenase/acetyl-CoA synthase complex.</title>
        <authorList>
            <person name="Diender M."/>
            <person name="Stouten G.R."/>
            <person name="Petersen J.F."/>
            <person name="Nielsen P.H."/>
            <person name="Dueholm M.S."/>
            <person name="Pronk J.T."/>
            <person name="Van Loosdrecht M.C.M."/>
        </authorList>
    </citation>
    <scope>NUCLEOTIDE SEQUENCE [LARGE SCALE GENOMIC DNA]</scope>
    <source>
        <strain evidence="5">GalUA</strain>
    </source>
</reference>